<dbReference type="AlphaFoldDB" id="A0A7M7PQM2"/>
<dbReference type="PROSITE" id="PS50287">
    <property type="entry name" value="SRCR_2"/>
    <property type="match status" value="4"/>
</dbReference>
<accession>A0A7M7PQM2</accession>
<name>A0A7M7PQM2_STRPU</name>
<feature type="disulfide bond" evidence="9">
    <location>
        <begin position="246"/>
        <end position="256"/>
    </location>
</feature>
<dbReference type="PROSITE" id="PS50022">
    <property type="entry name" value="FA58C_3"/>
    <property type="match status" value="1"/>
</dbReference>
<evidence type="ECO:0000256" key="8">
    <source>
        <dbReference type="ARBA" id="ARBA00023180"/>
    </source>
</evidence>
<comment type="caution">
    <text evidence="9">Lacks conserved residue(s) required for the propagation of feature annotation.</text>
</comment>
<evidence type="ECO:0000256" key="2">
    <source>
        <dbReference type="ARBA" id="ARBA00022692"/>
    </source>
</evidence>
<evidence type="ECO:0000256" key="5">
    <source>
        <dbReference type="ARBA" id="ARBA00022989"/>
    </source>
</evidence>
<dbReference type="SMART" id="SM00202">
    <property type="entry name" value="SR"/>
    <property type="match status" value="3"/>
</dbReference>
<dbReference type="InterPro" id="IPR000421">
    <property type="entry name" value="FA58C"/>
</dbReference>
<keyword evidence="3" id="KW-0732">Signal</keyword>
<protein>
    <submittedName>
        <fullName evidence="13">Uncharacterized protein</fullName>
    </submittedName>
</protein>
<dbReference type="GeneID" id="764083"/>
<evidence type="ECO:0000256" key="9">
    <source>
        <dbReference type="PROSITE-ProRule" id="PRU00196"/>
    </source>
</evidence>
<reference evidence="13" key="2">
    <citation type="submission" date="2021-01" db="UniProtKB">
        <authorList>
            <consortium name="EnsemblMetazoa"/>
        </authorList>
    </citation>
    <scope>IDENTIFICATION</scope>
</reference>
<organism evidence="13 14">
    <name type="scientific">Strongylocentrotus purpuratus</name>
    <name type="common">Purple sea urchin</name>
    <dbReference type="NCBI Taxonomy" id="7668"/>
    <lineage>
        <taxon>Eukaryota</taxon>
        <taxon>Metazoa</taxon>
        <taxon>Echinodermata</taxon>
        <taxon>Eleutherozoa</taxon>
        <taxon>Echinozoa</taxon>
        <taxon>Echinoidea</taxon>
        <taxon>Euechinoidea</taxon>
        <taxon>Echinacea</taxon>
        <taxon>Camarodonta</taxon>
        <taxon>Echinidea</taxon>
        <taxon>Strongylocentrotidae</taxon>
        <taxon>Strongylocentrotus</taxon>
    </lineage>
</organism>
<feature type="disulfide bond" evidence="9">
    <location>
        <begin position="96"/>
        <end position="160"/>
    </location>
</feature>
<feature type="domain" description="SRCR" evidence="12">
    <location>
        <begin position="280"/>
        <end position="382"/>
    </location>
</feature>
<dbReference type="PANTHER" id="PTHR48071">
    <property type="entry name" value="SRCR DOMAIN-CONTAINING PROTEIN"/>
    <property type="match status" value="1"/>
</dbReference>
<feature type="disulfide bond" evidence="9">
    <location>
        <begin position="24"/>
        <end position="34"/>
    </location>
</feature>
<dbReference type="SUPFAM" id="SSF56487">
    <property type="entry name" value="SRCR-like"/>
    <property type="match status" value="4"/>
</dbReference>
<proteinExistence type="predicted"/>
<evidence type="ECO:0000256" key="10">
    <source>
        <dbReference type="SAM" id="MobiDB-lite"/>
    </source>
</evidence>
<dbReference type="InParanoid" id="A0A7M7PQM2"/>
<dbReference type="Pfam" id="PF00530">
    <property type="entry name" value="SRCR"/>
    <property type="match status" value="4"/>
</dbReference>
<dbReference type="PANTHER" id="PTHR48071:SF18">
    <property type="entry name" value="DELETED IN MALIGNANT BRAIN TUMORS 1 PROTEIN-RELATED"/>
    <property type="match status" value="1"/>
</dbReference>
<evidence type="ECO:0000256" key="3">
    <source>
        <dbReference type="ARBA" id="ARBA00022729"/>
    </source>
</evidence>
<dbReference type="Gene3D" id="2.60.120.260">
    <property type="entry name" value="Galactose-binding domain-like"/>
    <property type="match status" value="2"/>
</dbReference>
<evidence type="ECO:0000259" key="11">
    <source>
        <dbReference type="PROSITE" id="PS50022"/>
    </source>
</evidence>
<evidence type="ECO:0000256" key="1">
    <source>
        <dbReference type="ARBA" id="ARBA00004167"/>
    </source>
</evidence>
<evidence type="ECO:0000313" key="14">
    <source>
        <dbReference type="Proteomes" id="UP000007110"/>
    </source>
</evidence>
<dbReference type="KEGG" id="spu:764083"/>
<feature type="compositionally biased region" description="Low complexity" evidence="10">
    <location>
        <begin position="469"/>
        <end position="498"/>
    </location>
</feature>
<keyword evidence="7 9" id="KW-1015">Disulfide bond</keyword>
<evidence type="ECO:0000256" key="4">
    <source>
        <dbReference type="ARBA" id="ARBA00022737"/>
    </source>
</evidence>
<feature type="domain" description="SRCR" evidence="12">
    <location>
        <begin position="71"/>
        <end position="169"/>
    </location>
</feature>
<dbReference type="Gene3D" id="3.10.250.10">
    <property type="entry name" value="SRCR-like domain"/>
    <property type="match status" value="4"/>
</dbReference>
<keyword evidence="14" id="KW-1185">Reference proteome</keyword>
<evidence type="ECO:0000313" key="13">
    <source>
        <dbReference type="EnsemblMetazoa" id="XP_030854278"/>
    </source>
</evidence>
<evidence type="ECO:0000256" key="7">
    <source>
        <dbReference type="ARBA" id="ARBA00023157"/>
    </source>
</evidence>
<keyword evidence="2" id="KW-0812">Transmembrane</keyword>
<keyword evidence="6" id="KW-0472">Membrane</keyword>
<dbReference type="FunFam" id="3.10.250.10:FF:000016">
    <property type="entry name" value="Scavenger receptor cysteine-rich protein type 12"/>
    <property type="match status" value="2"/>
</dbReference>
<dbReference type="OrthoDB" id="10477415at2759"/>
<feature type="domain" description="F5/8 type C" evidence="11">
    <location>
        <begin position="620"/>
        <end position="771"/>
    </location>
</feature>
<dbReference type="InterPro" id="IPR001190">
    <property type="entry name" value="SRCR"/>
</dbReference>
<dbReference type="Proteomes" id="UP000007110">
    <property type="component" value="Unassembled WGS sequence"/>
</dbReference>
<dbReference type="GO" id="GO:0016020">
    <property type="term" value="C:membrane"/>
    <property type="evidence" value="ECO:0007669"/>
    <property type="project" value="UniProtKB-SubCell"/>
</dbReference>
<dbReference type="InterPro" id="IPR036772">
    <property type="entry name" value="SRCR-like_dom_sf"/>
</dbReference>
<feature type="domain" description="SRCR" evidence="12">
    <location>
        <begin position="1"/>
        <end position="55"/>
    </location>
</feature>
<keyword evidence="8" id="KW-0325">Glycoprotein</keyword>
<dbReference type="RefSeq" id="XP_030854278.1">
    <property type="nucleotide sequence ID" value="XM_030998418.1"/>
</dbReference>
<dbReference type="PRINTS" id="PR00258">
    <property type="entry name" value="SPERACTRCPTR"/>
</dbReference>
<feature type="region of interest" description="Disordered" evidence="10">
    <location>
        <begin position="469"/>
        <end position="499"/>
    </location>
</feature>
<reference evidence="14" key="1">
    <citation type="submission" date="2015-02" db="EMBL/GenBank/DDBJ databases">
        <title>Genome sequencing for Strongylocentrotus purpuratus.</title>
        <authorList>
            <person name="Murali S."/>
            <person name="Liu Y."/>
            <person name="Vee V."/>
            <person name="English A."/>
            <person name="Wang M."/>
            <person name="Skinner E."/>
            <person name="Han Y."/>
            <person name="Muzny D.M."/>
            <person name="Worley K.C."/>
            <person name="Gibbs R.A."/>
        </authorList>
    </citation>
    <scope>NUCLEOTIDE SEQUENCE</scope>
</reference>
<sequence>MGFSDVIQDLPIETKRIILDNVVCNGDEDDIFDCRHTTLFHHNCGHYEDAGVTCDPGSEITEPPSPRNSTIRLQDGGEFWEGRVEIFYDESWNTICDDNWDLLDARVVCRMLGYNDSLTAHLRNRFPDVSTTIQKTNLQCAVWTESKIENCSFQAPTTPCYDNVVVACRSPTEREDRVRFVDSPNDWEGVIEARGDISWNPICDDGWSMSAGDVVCRMLGYERALGTYIGLNSSASNPYILDDIACDGTETDIMDCDHGPLLEHDCTQNEHAGVSCLPDLRLARGEYSSSGIVEVFHNDSWETLCLTSDNKDEAYAICSTLGYDSFTFTEIDLDNKVYDFSRLRFFCSGFDSIAECFQYLIPDSEEARTCSNAESVLGVNCRPIDPCEEEDCPDGSICVESGLTSTYECFAVCVRVPRALCLYEDVEDECSWNGEIPLSTSENYHSYYDSTSSSFPWYPGSWTSSSSLSTSTQHATSSMTEGSESPTNSAPSSSQSPSFNTISDYRHSRLSGSFSFNSTGAEIPKCLYNLFLPNVRQFVLILNGSNYNPEHVEIKVYKGYQLSRANTVFISHPQNQVPSYLLVDYFSVWIEVISITANSTMDIDYVADCTYDILHTSDQCNFPLGMEARWIRNDQITSSSRIDRDHLAYHARLYGPSAWMPDPSDTQPFIEISLEEDYEVTGLVIQGGGGDNRFWVKAFTLEYGVQGELVYILDPHKPRNSGTNIQLFEGNSEYYCAKYIYSLPPGLITSRLRLRPVQETPIALRLEVLGCRPNGCNVSESSYDASQILHSQRVQSGDRSFEHGNGTSRYWSTDYSEPRTINRIVSRKCLGRDGLLQFDLMWTDKPGTNSSLLVRSKLRFTYQSTPWAQIEFNPPITNVSHLRIYPTKWIGNQPCLQIKVFGCPTNGICNQRLGMESLEIPDENIECSGCDEDSLSMVRLNSFGENLEIGCFFRPNPAGAPYQVTNEPPVLQVRFPNRVILSGMILQTGSPGNPFNDDFDKDKFTFNVIMTYQPTTASSDMVFLLASGVHDFYTRPYAQKTIMFGKDYLTTAVQLKPVIDTYRRSARFAVEFLGCPTDARCKNDNSYFDGECFNFVRAISDILNTCPSWSPDYGSRLAYIKSQPEQTFAKKLASSSLPPQYLVRIGLESRNSA</sequence>
<comment type="subcellular location">
    <subcellularLocation>
        <location evidence="1">Membrane</location>
        <topology evidence="1">Single-pass membrane protein</topology>
    </subcellularLocation>
</comment>
<feature type="domain" description="SRCR" evidence="12">
    <location>
        <begin position="178"/>
        <end position="277"/>
    </location>
</feature>
<dbReference type="Pfam" id="PF00754">
    <property type="entry name" value="F5_F8_type_C"/>
    <property type="match status" value="1"/>
</dbReference>
<keyword evidence="5" id="KW-1133">Transmembrane helix</keyword>
<evidence type="ECO:0000256" key="6">
    <source>
        <dbReference type="ARBA" id="ARBA00023136"/>
    </source>
</evidence>
<keyword evidence="4" id="KW-0677">Repeat</keyword>
<dbReference type="SUPFAM" id="SSF49785">
    <property type="entry name" value="Galactose-binding domain-like"/>
    <property type="match status" value="1"/>
</dbReference>
<evidence type="ECO:0000259" key="12">
    <source>
        <dbReference type="PROSITE" id="PS50287"/>
    </source>
</evidence>
<dbReference type="EnsemblMetazoa" id="XM_030998418">
    <property type="protein sequence ID" value="XP_030854278"/>
    <property type="gene ID" value="LOC764083"/>
</dbReference>
<dbReference type="InterPro" id="IPR008979">
    <property type="entry name" value="Galactose-bd-like_sf"/>
</dbReference>